<organism evidence="7">
    <name type="scientific">Echinostoma caproni</name>
    <dbReference type="NCBI Taxonomy" id="27848"/>
    <lineage>
        <taxon>Eukaryota</taxon>
        <taxon>Metazoa</taxon>
        <taxon>Spiralia</taxon>
        <taxon>Lophotrochozoa</taxon>
        <taxon>Platyhelminthes</taxon>
        <taxon>Trematoda</taxon>
        <taxon>Digenea</taxon>
        <taxon>Plagiorchiida</taxon>
        <taxon>Echinostomata</taxon>
        <taxon>Echinostomatoidea</taxon>
        <taxon>Echinostomatidae</taxon>
        <taxon>Echinostoma</taxon>
    </lineage>
</organism>
<reference evidence="7" key="1">
    <citation type="submission" date="2016-06" db="UniProtKB">
        <authorList>
            <consortium name="WormBaseParasite"/>
        </authorList>
    </citation>
    <scope>IDENTIFICATION</scope>
</reference>
<dbReference type="InterPro" id="IPR029055">
    <property type="entry name" value="Ntn_hydrolases_N"/>
</dbReference>
<proteinExistence type="inferred from homology"/>
<keyword evidence="6" id="KW-1185">Reference proteome</keyword>
<reference evidence="5 6" key="2">
    <citation type="submission" date="2018-11" db="EMBL/GenBank/DDBJ databases">
        <authorList>
            <consortium name="Pathogen Informatics"/>
        </authorList>
    </citation>
    <scope>NUCLEOTIDE SEQUENCE [LARGE SCALE GENOMIC DNA]</scope>
    <source>
        <strain evidence="5 6">Egypt</strain>
    </source>
</reference>
<feature type="active site" description="Nucleophile" evidence="2">
    <location>
        <position position="202"/>
    </location>
</feature>
<dbReference type="OrthoDB" id="77601at2759"/>
<dbReference type="PANTHER" id="PTHR10188:SF8">
    <property type="entry name" value="THREONINE ASPARTASE 1"/>
    <property type="match status" value="1"/>
</dbReference>
<dbReference type="GO" id="GO:0005737">
    <property type="term" value="C:cytoplasm"/>
    <property type="evidence" value="ECO:0007669"/>
    <property type="project" value="TreeGrafter"/>
</dbReference>
<gene>
    <name evidence="5" type="ORF">ECPE_LOCUS904</name>
</gene>
<evidence type="ECO:0000256" key="2">
    <source>
        <dbReference type="PIRSR" id="PIRSR600246-1"/>
    </source>
</evidence>
<feature type="region of interest" description="Disordered" evidence="4">
    <location>
        <begin position="354"/>
        <end position="376"/>
    </location>
</feature>
<dbReference type="EMBL" id="UZAN01004000">
    <property type="protein sequence ID" value="VDP30747.1"/>
    <property type="molecule type" value="Genomic_DNA"/>
</dbReference>
<dbReference type="GO" id="GO:0051604">
    <property type="term" value="P:protein maturation"/>
    <property type="evidence" value="ECO:0007669"/>
    <property type="project" value="TreeGrafter"/>
</dbReference>
<dbReference type="Proteomes" id="UP000272942">
    <property type="component" value="Unassembled WGS sequence"/>
</dbReference>
<feature type="site" description="Cleavage; by autolysis" evidence="3">
    <location>
        <begin position="201"/>
        <end position="202"/>
    </location>
</feature>
<dbReference type="InterPro" id="IPR037464">
    <property type="entry name" value="Taspase1"/>
</dbReference>
<dbReference type="CDD" id="cd04514">
    <property type="entry name" value="Taspase1_like"/>
    <property type="match status" value="1"/>
</dbReference>
<protein>
    <submittedName>
        <fullName evidence="7">Threonine aspartase 1</fullName>
    </submittedName>
</protein>
<evidence type="ECO:0000313" key="6">
    <source>
        <dbReference type="Proteomes" id="UP000272942"/>
    </source>
</evidence>
<evidence type="ECO:0000313" key="5">
    <source>
        <dbReference type="EMBL" id="VDP30747.1"/>
    </source>
</evidence>
<dbReference type="AlphaFoldDB" id="A0A183A1R9"/>
<evidence type="ECO:0000256" key="1">
    <source>
        <dbReference type="ARBA" id="ARBA00010872"/>
    </source>
</evidence>
<evidence type="ECO:0000256" key="3">
    <source>
        <dbReference type="PIRSR" id="PIRSR600246-3"/>
    </source>
</evidence>
<dbReference type="Pfam" id="PF01112">
    <property type="entry name" value="Asparaginase_2"/>
    <property type="match status" value="1"/>
</dbReference>
<dbReference type="PANTHER" id="PTHR10188">
    <property type="entry name" value="L-ASPARAGINASE"/>
    <property type="match status" value="1"/>
</dbReference>
<evidence type="ECO:0000256" key="4">
    <source>
        <dbReference type="SAM" id="MobiDB-lite"/>
    </source>
</evidence>
<dbReference type="SUPFAM" id="SSF56235">
    <property type="entry name" value="N-terminal nucleophile aminohydrolases (Ntn hydrolases)"/>
    <property type="match status" value="1"/>
</dbReference>
<accession>A0A183A1R9</accession>
<dbReference type="GO" id="GO:0004298">
    <property type="term" value="F:threonine-type endopeptidase activity"/>
    <property type="evidence" value="ECO:0007669"/>
    <property type="project" value="InterPro"/>
</dbReference>
<dbReference type="WBParaSite" id="ECPE_0000090401-mRNA-1">
    <property type="protein sequence ID" value="ECPE_0000090401-mRNA-1"/>
    <property type="gene ID" value="ECPE_0000090401"/>
</dbReference>
<evidence type="ECO:0000313" key="7">
    <source>
        <dbReference type="WBParaSite" id="ECPE_0000090401-mRNA-1"/>
    </source>
</evidence>
<name>A0A183A1R9_9TREM</name>
<comment type="similarity">
    <text evidence="1">Belongs to the Ntn-hydrolase family.</text>
</comment>
<dbReference type="InterPro" id="IPR000246">
    <property type="entry name" value="Peptidase_T2"/>
</dbReference>
<sequence length="416" mass="44799">MYGNPCVIVHAGAGYHSKTKETAYKELCGDACRVAVSVLSDRSKGAVCAVSAAVAHLEDSILTNAGFGSNLTFDGSVECDAGIMCGSSLKFAGVGAISRIRNPIFAAELLLQEQLHGTYTTLGRVQPCILFGSGARRWVLARDPSRFSEVDLASDKARADWIKYKQWFSAAEAKKLVENETVQCKLPLKQRRLAEGQSRLDTVGAVCVDKLGNVAAAVSSGGVALKHEGRIGQACMYGCGCWADQDLSGSAVGVVTSGTGEQLIRTQLAQRTAEAVLSSSDDSLPDILRTVITNNFLNSRLLAQDEHRYAGVAGVYSSSSGSFRNIEIFFGHTTRSMSVGYFIPGTMSSPMLKRAAREMSGEPIQDASGEDSQSSNVTLRKRRRLANASQVSVNFHKFLCLFVAHIYQLSYTLIYF</sequence>
<dbReference type="Gene3D" id="3.60.20.30">
    <property type="entry name" value="(Glycosyl)asparaginase"/>
    <property type="match status" value="1"/>
</dbReference>